<evidence type="ECO:0000313" key="2">
    <source>
        <dbReference type="Proteomes" id="UP000271974"/>
    </source>
</evidence>
<evidence type="ECO:0000313" key="1">
    <source>
        <dbReference type="EMBL" id="RUS71033.1"/>
    </source>
</evidence>
<dbReference type="OrthoDB" id="6152551at2759"/>
<sequence>MSLGFSEIATDNAQTLLEKTMDMFNDLCDVYKTSILDVDIDDLLKEILKASQEAPGLEKGRGASDAEDFHLVLSSILNLYIYYDPTREDISRVLPHKRYSTRLGPAFVMNVTMLMAFRIFKEENPTTKVGYTKFTTLRPRNMRKAGYKCNAFNRCLYKQGGETRVPAEGRLLGFMLCPKPESSEWEKPECLKVYIYKSGGVGANTLTDGEKEEITLFLKGYAEDYALALPGRMQSSSARDEALLLPFLHTKQFVYDKYTNASQLIEKQPVESLEPKVRSKVARSQALYRLEKALPMNPAAGQETLKDLIRKHHHALLNVRVKQLLQQCKGGRQIICNVAQHLTSLKRADRASTRRLLSISRQHLYSLKMAKSNRNSFRKAAAAKRPV</sequence>
<gene>
    <name evidence="1" type="ORF">EGW08_021204</name>
</gene>
<dbReference type="EMBL" id="RQTK01001283">
    <property type="protein sequence ID" value="RUS71033.1"/>
    <property type="molecule type" value="Genomic_DNA"/>
</dbReference>
<organism evidence="1 2">
    <name type="scientific">Elysia chlorotica</name>
    <name type="common">Eastern emerald elysia</name>
    <name type="synonym">Sea slug</name>
    <dbReference type="NCBI Taxonomy" id="188477"/>
    <lineage>
        <taxon>Eukaryota</taxon>
        <taxon>Metazoa</taxon>
        <taxon>Spiralia</taxon>
        <taxon>Lophotrochozoa</taxon>
        <taxon>Mollusca</taxon>
        <taxon>Gastropoda</taxon>
        <taxon>Heterobranchia</taxon>
        <taxon>Euthyneura</taxon>
        <taxon>Panpulmonata</taxon>
        <taxon>Sacoglossa</taxon>
        <taxon>Placobranchoidea</taxon>
        <taxon>Plakobranchidae</taxon>
        <taxon>Elysia</taxon>
    </lineage>
</organism>
<protein>
    <submittedName>
        <fullName evidence="1">Uncharacterized protein</fullName>
    </submittedName>
</protein>
<comment type="caution">
    <text evidence="1">The sequence shown here is derived from an EMBL/GenBank/DDBJ whole genome shotgun (WGS) entry which is preliminary data.</text>
</comment>
<keyword evidence="2" id="KW-1185">Reference proteome</keyword>
<dbReference type="AlphaFoldDB" id="A0A3S1B3F8"/>
<dbReference type="Proteomes" id="UP000271974">
    <property type="component" value="Unassembled WGS sequence"/>
</dbReference>
<name>A0A3S1B3F8_ELYCH</name>
<proteinExistence type="predicted"/>
<accession>A0A3S1B3F8</accession>
<reference evidence="1 2" key="1">
    <citation type="submission" date="2019-01" db="EMBL/GenBank/DDBJ databases">
        <title>A draft genome assembly of the solar-powered sea slug Elysia chlorotica.</title>
        <authorList>
            <person name="Cai H."/>
            <person name="Li Q."/>
            <person name="Fang X."/>
            <person name="Li J."/>
            <person name="Curtis N.E."/>
            <person name="Altenburger A."/>
            <person name="Shibata T."/>
            <person name="Feng M."/>
            <person name="Maeda T."/>
            <person name="Schwartz J.A."/>
            <person name="Shigenobu S."/>
            <person name="Lundholm N."/>
            <person name="Nishiyama T."/>
            <person name="Yang H."/>
            <person name="Hasebe M."/>
            <person name="Li S."/>
            <person name="Pierce S.K."/>
            <person name="Wang J."/>
        </authorList>
    </citation>
    <scope>NUCLEOTIDE SEQUENCE [LARGE SCALE GENOMIC DNA]</scope>
    <source>
        <strain evidence="1">EC2010</strain>
        <tissue evidence="1">Whole organism of an adult</tissue>
    </source>
</reference>